<dbReference type="InterPro" id="IPR011990">
    <property type="entry name" value="TPR-like_helical_dom_sf"/>
</dbReference>
<evidence type="ECO:0000256" key="1">
    <source>
        <dbReference type="SAM" id="MobiDB-lite"/>
    </source>
</evidence>
<protein>
    <recommendedName>
        <fullName evidence="4">Tetratricopeptide repeat protein</fullName>
    </recommendedName>
</protein>
<proteinExistence type="predicted"/>
<evidence type="ECO:0000313" key="2">
    <source>
        <dbReference type="EMBL" id="MEJ8574470.1"/>
    </source>
</evidence>
<name>A0AAW9RZW2_9HYPH</name>
<accession>A0AAW9RZW2</accession>
<organism evidence="2 3">
    <name type="scientific">Microbaculum marinum</name>
    <dbReference type="NCBI Taxonomy" id="1764581"/>
    <lineage>
        <taxon>Bacteria</taxon>
        <taxon>Pseudomonadati</taxon>
        <taxon>Pseudomonadota</taxon>
        <taxon>Alphaproteobacteria</taxon>
        <taxon>Hyphomicrobiales</taxon>
        <taxon>Tepidamorphaceae</taxon>
        <taxon>Microbaculum</taxon>
    </lineage>
</organism>
<evidence type="ECO:0000313" key="3">
    <source>
        <dbReference type="Proteomes" id="UP001378188"/>
    </source>
</evidence>
<evidence type="ECO:0008006" key="4">
    <source>
        <dbReference type="Google" id="ProtNLM"/>
    </source>
</evidence>
<dbReference type="RefSeq" id="WP_340332172.1">
    <property type="nucleotide sequence ID" value="NZ_JAZHOF010000012.1"/>
</dbReference>
<comment type="caution">
    <text evidence="2">The sequence shown here is derived from an EMBL/GenBank/DDBJ whole genome shotgun (WGS) entry which is preliminary data.</text>
</comment>
<dbReference type="EMBL" id="JAZHOF010000012">
    <property type="protein sequence ID" value="MEJ8574470.1"/>
    <property type="molecule type" value="Genomic_DNA"/>
</dbReference>
<feature type="region of interest" description="Disordered" evidence="1">
    <location>
        <begin position="360"/>
        <end position="379"/>
    </location>
</feature>
<keyword evidence="3" id="KW-1185">Reference proteome</keyword>
<reference evidence="2 3" key="1">
    <citation type="submission" date="2024-02" db="EMBL/GenBank/DDBJ databases">
        <title>Genome analysis and characterization of Microbaculum marinisediminis sp. nov., isolated from marine sediment.</title>
        <authorList>
            <person name="Du Z.-J."/>
            <person name="Ye Y.-Q."/>
            <person name="Zhang Z.-R."/>
            <person name="Yuan S.-M."/>
            <person name="Zhang X.-Y."/>
        </authorList>
    </citation>
    <scope>NUCLEOTIDE SEQUENCE [LARGE SCALE GENOMIC DNA]</scope>
    <source>
        <strain evidence="2 3">SDUM1044001</strain>
    </source>
</reference>
<dbReference type="SUPFAM" id="SSF48452">
    <property type="entry name" value="TPR-like"/>
    <property type="match status" value="2"/>
</dbReference>
<dbReference type="AlphaFoldDB" id="A0AAW9RZW2"/>
<dbReference type="Proteomes" id="UP001378188">
    <property type="component" value="Unassembled WGS sequence"/>
</dbReference>
<dbReference type="Gene3D" id="1.25.40.10">
    <property type="entry name" value="Tetratricopeptide repeat domain"/>
    <property type="match status" value="1"/>
</dbReference>
<gene>
    <name evidence="2" type="ORF">V3328_23530</name>
</gene>
<sequence>MAGTAAPPETLDRRTIRADGRTSVRREGFAPSVESLLSSGRVTEALRVSDLECAADPGNTGILLKRASVLNAMLRQVDAAAVLDDALDRDPANLGLRISRARLAGALGDWQTGEAHCQANLDLSPSHPATLLARLETASAVNLSGPQWKTLAEETRARLETGLESGTGRPEEYRLALGDLAFQERDYDGALDWWRSAGLEDETSNRRSVQIAQCHLFLIDDTSARKCIGAVLEAAPDSVPALQLLAELELSLGNWAKSLEIRSRLLTLGGLHRVSVGVRLAQDHLLRDEQDRAERLLERCAELAVERPEISYARLLMRQQRAAEAWEYAGRWEDWMDQSPMVAQLFEDLEAVFGGRRGRGGSPCGLPAAREEEQAGPPKTADEVRVLFEELEPRASDALGIRQNLRIAWTVREPDGTPYREWLEAVFRSTASNCLFVPKPLVSAQEVAQLTVASDFDVLRPFSDGGHPVLLACSHQGLFTQHLMSLYFPKLRFVTVSNTLDGAGDPDRRNLSLGGDRIGAAARLVQALRQGETIILPLDNSSLSMMSSMPVSAATGRLFGVPTRIPDTIPRLAREFKRPSFWVFSYWQDRHIRYDIQRMPDFEEGEEKTAWHNRWAAAYLARLEAAMKGRAQSINCAAPLWRHLMVNGDKATD</sequence>